<accession>A0ABR2BIW8</accession>
<organism evidence="4 5">
    <name type="scientific">Hibiscus sabdariffa</name>
    <name type="common">roselle</name>
    <dbReference type="NCBI Taxonomy" id="183260"/>
    <lineage>
        <taxon>Eukaryota</taxon>
        <taxon>Viridiplantae</taxon>
        <taxon>Streptophyta</taxon>
        <taxon>Embryophyta</taxon>
        <taxon>Tracheophyta</taxon>
        <taxon>Spermatophyta</taxon>
        <taxon>Magnoliopsida</taxon>
        <taxon>eudicotyledons</taxon>
        <taxon>Gunneridae</taxon>
        <taxon>Pentapetalae</taxon>
        <taxon>rosids</taxon>
        <taxon>malvids</taxon>
        <taxon>Malvales</taxon>
        <taxon>Malvaceae</taxon>
        <taxon>Malvoideae</taxon>
        <taxon>Hibiscus</taxon>
    </lineage>
</organism>
<dbReference type="InterPro" id="IPR001878">
    <property type="entry name" value="Znf_CCHC"/>
</dbReference>
<dbReference type="Proteomes" id="UP001472677">
    <property type="component" value="Unassembled WGS sequence"/>
</dbReference>
<keyword evidence="1" id="KW-0479">Metal-binding</keyword>
<evidence type="ECO:0000256" key="1">
    <source>
        <dbReference type="PROSITE-ProRule" id="PRU00047"/>
    </source>
</evidence>
<name>A0ABR2BIW8_9ROSI</name>
<gene>
    <name evidence="4" type="ORF">V6N12_009217</name>
</gene>
<evidence type="ECO:0000259" key="3">
    <source>
        <dbReference type="PROSITE" id="PS50158"/>
    </source>
</evidence>
<keyword evidence="1" id="KW-0862">Zinc</keyword>
<dbReference type="InterPro" id="IPR036875">
    <property type="entry name" value="Znf_CCHC_sf"/>
</dbReference>
<keyword evidence="1" id="KW-0863">Zinc-finger</keyword>
<feature type="domain" description="CCHC-type" evidence="3">
    <location>
        <begin position="54"/>
        <end position="67"/>
    </location>
</feature>
<feature type="region of interest" description="Disordered" evidence="2">
    <location>
        <begin position="1"/>
        <end position="22"/>
    </location>
</feature>
<sequence>MKERGKRGEVGQGTQAGAGYNSCWTYGSRDHLRRDYPRGTQEGQAPIASNPIVCFGCGSAGHQRQDCSLVVGGRQAKAPTAAP</sequence>
<evidence type="ECO:0000313" key="4">
    <source>
        <dbReference type="EMBL" id="KAK8506904.1"/>
    </source>
</evidence>
<dbReference type="PROSITE" id="PS50158">
    <property type="entry name" value="ZF_CCHC"/>
    <property type="match status" value="1"/>
</dbReference>
<proteinExistence type="predicted"/>
<dbReference type="EMBL" id="JBBPBM010000111">
    <property type="protein sequence ID" value="KAK8506904.1"/>
    <property type="molecule type" value="Genomic_DNA"/>
</dbReference>
<keyword evidence="5" id="KW-1185">Reference proteome</keyword>
<reference evidence="4 5" key="1">
    <citation type="journal article" date="2024" name="G3 (Bethesda)">
        <title>Genome assembly of Hibiscus sabdariffa L. provides insights into metabolisms of medicinal natural products.</title>
        <authorList>
            <person name="Kim T."/>
        </authorList>
    </citation>
    <scope>NUCLEOTIDE SEQUENCE [LARGE SCALE GENOMIC DNA]</scope>
    <source>
        <strain evidence="4">TK-2024</strain>
        <tissue evidence="4">Old leaves</tissue>
    </source>
</reference>
<comment type="caution">
    <text evidence="4">The sequence shown here is derived from an EMBL/GenBank/DDBJ whole genome shotgun (WGS) entry which is preliminary data.</text>
</comment>
<evidence type="ECO:0000256" key="2">
    <source>
        <dbReference type="SAM" id="MobiDB-lite"/>
    </source>
</evidence>
<protein>
    <recommendedName>
        <fullName evidence="3">CCHC-type domain-containing protein</fullName>
    </recommendedName>
</protein>
<evidence type="ECO:0000313" key="5">
    <source>
        <dbReference type="Proteomes" id="UP001472677"/>
    </source>
</evidence>
<dbReference type="SUPFAM" id="SSF57756">
    <property type="entry name" value="Retrovirus zinc finger-like domains"/>
    <property type="match status" value="1"/>
</dbReference>
<dbReference type="Gene3D" id="4.10.60.10">
    <property type="entry name" value="Zinc finger, CCHC-type"/>
    <property type="match status" value="1"/>
</dbReference>